<sequence>MSIKNIGVVLAGVAVLTLCSSFVCIFGKKAGIKGYVYLVKGNQMPSPDLPPAPKKGIATTVYVYELTHIDQVTRSADQSTLYTAVNTKLVKAIQTDAKGYFKAKLPPGEYSLFIKKDNLYYANLSDGNNNIAPVKVEKGKFTELELKADYDAVY</sequence>
<name>A0AAJ6BJ90_9BACT</name>
<dbReference type="Proteomes" id="UP001220610">
    <property type="component" value="Chromosome"/>
</dbReference>
<protein>
    <recommendedName>
        <fullName evidence="3">Carboxypeptidase regulatory-like domain-containing protein</fullName>
    </recommendedName>
</protein>
<gene>
    <name evidence="1" type="ORF">P0Y53_06350</name>
</gene>
<accession>A0AAJ6BJ90</accession>
<evidence type="ECO:0000313" key="2">
    <source>
        <dbReference type="Proteomes" id="UP001220610"/>
    </source>
</evidence>
<dbReference type="SUPFAM" id="SSF117074">
    <property type="entry name" value="Hypothetical protein PA1324"/>
    <property type="match status" value="1"/>
</dbReference>
<reference evidence="1" key="1">
    <citation type="submission" date="2023-03" db="EMBL/GenBank/DDBJ databases">
        <title>Andean soil-derived lignocellulolytic bacterial consortium as a source of novel taxa and putative plastic-active enzymes.</title>
        <authorList>
            <person name="Diaz-Garcia L."/>
            <person name="Chuvochina M."/>
            <person name="Feuerriegel G."/>
            <person name="Bunk B."/>
            <person name="Sproer C."/>
            <person name="Streit W.R."/>
            <person name="Rodriguez L.M."/>
            <person name="Overmann J."/>
            <person name="Jimenez D.J."/>
        </authorList>
    </citation>
    <scope>NUCLEOTIDE SEQUENCE</scope>
    <source>
        <strain evidence="1">MAG 7</strain>
    </source>
</reference>
<evidence type="ECO:0000313" key="1">
    <source>
        <dbReference type="EMBL" id="WEK37116.1"/>
    </source>
</evidence>
<dbReference type="EMBL" id="CP119311">
    <property type="protein sequence ID" value="WEK37116.1"/>
    <property type="molecule type" value="Genomic_DNA"/>
</dbReference>
<proteinExistence type="predicted"/>
<dbReference type="AlphaFoldDB" id="A0AAJ6BJ90"/>
<evidence type="ECO:0008006" key="3">
    <source>
        <dbReference type="Google" id="ProtNLM"/>
    </source>
</evidence>
<organism evidence="1 2">
    <name type="scientific">Candidatus Pseudobacter hemicellulosilyticus</name>
    <dbReference type="NCBI Taxonomy" id="3121375"/>
    <lineage>
        <taxon>Bacteria</taxon>
        <taxon>Pseudomonadati</taxon>
        <taxon>Bacteroidota</taxon>
        <taxon>Chitinophagia</taxon>
        <taxon>Chitinophagales</taxon>
        <taxon>Chitinophagaceae</taxon>
        <taxon>Pseudobacter</taxon>
    </lineage>
</organism>